<dbReference type="GO" id="GO:0051536">
    <property type="term" value="F:iron-sulfur cluster binding"/>
    <property type="evidence" value="ECO:0007669"/>
    <property type="project" value="InterPro"/>
</dbReference>
<evidence type="ECO:0000259" key="1">
    <source>
        <dbReference type="PROSITE" id="PS51918"/>
    </source>
</evidence>
<dbReference type="InterPro" id="IPR023404">
    <property type="entry name" value="rSAM_horseshoe"/>
</dbReference>
<dbReference type="Gene3D" id="3.40.50.280">
    <property type="entry name" value="Cobalamin-binding domain"/>
    <property type="match status" value="1"/>
</dbReference>
<organism evidence="2 3">
    <name type="scientific">Thermosipho japonicus</name>
    <dbReference type="NCBI Taxonomy" id="90323"/>
    <lineage>
        <taxon>Bacteria</taxon>
        <taxon>Thermotogati</taxon>
        <taxon>Thermotogota</taxon>
        <taxon>Thermotogae</taxon>
        <taxon>Thermotogales</taxon>
        <taxon>Fervidobacteriaceae</taxon>
        <taxon>Thermosipho</taxon>
    </lineage>
</organism>
<proteinExistence type="predicted"/>
<dbReference type="RefSeq" id="WP_184619100.1">
    <property type="nucleotide sequence ID" value="NZ_JACHEX010000002.1"/>
</dbReference>
<dbReference type="SMART" id="SM00729">
    <property type="entry name" value="Elp3"/>
    <property type="match status" value="1"/>
</dbReference>
<dbReference type="PROSITE" id="PS51918">
    <property type="entry name" value="RADICAL_SAM"/>
    <property type="match status" value="1"/>
</dbReference>
<dbReference type="Pfam" id="PF04055">
    <property type="entry name" value="Radical_SAM"/>
    <property type="match status" value="1"/>
</dbReference>
<dbReference type="EMBL" id="JACHEX010000002">
    <property type="protein sequence ID" value="MBB6062420.1"/>
    <property type="molecule type" value="Genomic_DNA"/>
</dbReference>
<dbReference type="SFLD" id="SFLDG01082">
    <property type="entry name" value="B12-binding_domain_containing"/>
    <property type="match status" value="1"/>
</dbReference>
<evidence type="ECO:0000313" key="3">
    <source>
        <dbReference type="Proteomes" id="UP000555828"/>
    </source>
</evidence>
<protein>
    <submittedName>
        <fullName evidence="2">Radical SAM family uncharacterized protein</fullName>
    </submittedName>
</protein>
<evidence type="ECO:0000313" key="2">
    <source>
        <dbReference type="EMBL" id="MBB6062420.1"/>
    </source>
</evidence>
<comment type="caution">
    <text evidence="2">The sequence shown here is derived from an EMBL/GenBank/DDBJ whole genome shotgun (WGS) entry which is preliminary data.</text>
</comment>
<dbReference type="Gene3D" id="3.80.30.20">
    <property type="entry name" value="tm_1862 like domain"/>
    <property type="match status" value="1"/>
</dbReference>
<dbReference type="InterPro" id="IPR023862">
    <property type="entry name" value="CHP03960_rSAM"/>
</dbReference>
<name>A0A841GT40_9BACT</name>
<dbReference type="InterPro" id="IPR045784">
    <property type="entry name" value="Radical_SAM_N2"/>
</dbReference>
<dbReference type="Proteomes" id="UP000555828">
    <property type="component" value="Unassembled WGS sequence"/>
</dbReference>
<reference evidence="2 3" key="1">
    <citation type="submission" date="2020-08" db="EMBL/GenBank/DDBJ databases">
        <title>Genomic Encyclopedia of Type Strains, Phase IV (KMG-IV): sequencing the most valuable type-strain genomes for metagenomic binning, comparative biology and taxonomic classification.</title>
        <authorList>
            <person name="Goeker M."/>
        </authorList>
    </citation>
    <scope>NUCLEOTIDE SEQUENCE [LARGE SCALE GENOMIC DNA]</scope>
    <source>
        <strain evidence="2 3">DSM 13481</strain>
    </source>
</reference>
<dbReference type="GO" id="GO:0003824">
    <property type="term" value="F:catalytic activity"/>
    <property type="evidence" value="ECO:0007669"/>
    <property type="project" value="InterPro"/>
</dbReference>
<gene>
    <name evidence="2" type="ORF">HNP65_000858</name>
</gene>
<accession>A0A841GT40</accession>
<dbReference type="SUPFAM" id="SSF102114">
    <property type="entry name" value="Radical SAM enzymes"/>
    <property type="match status" value="1"/>
</dbReference>
<dbReference type="InterPro" id="IPR007197">
    <property type="entry name" value="rSAM"/>
</dbReference>
<dbReference type="PANTHER" id="PTHR42731">
    <property type="entry name" value="SLL1084 PROTEIN"/>
    <property type="match status" value="1"/>
</dbReference>
<dbReference type="SFLD" id="SFLDS00029">
    <property type="entry name" value="Radical_SAM"/>
    <property type="match status" value="1"/>
</dbReference>
<dbReference type="CDD" id="cd01335">
    <property type="entry name" value="Radical_SAM"/>
    <property type="match status" value="1"/>
</dbReference>
<sequence>MINRFLHNNLLKVQKPARYIGDEYNVVKKDPNGKLRIALSFPDVYEVGMSHYGLEVLYHYLNQFQDFYAERVFLPWVDMINLMKENDIPLFTLETKTPVREMDVLGISLEYELAFTNVLKLLELAKISIEAEYRKNDDPIVVAGGPVAYNIEPISKAFDVVFIGDGEKNLKELFELLYYTRGEDRIKRLEEVTKIQGVYVPIFYKQIGKKIVPIGNVPKKIKKSVIEDLDKAIVPIKQILPNVQSIHDRAVIEISRGCTRGCRFCHAGYVYRPVRQRSVENIVENAKKMLKETGYEELSFLSLSAMDYTAINQIVDKIISYSIENKISISIPSTRVDALNIEIMSKIASVRKRGITLAPEAGSQIMRDKINKNINFEEIYSSAKRAKEAGWNRIKLYFMVGFDGENDSDIEDIGRLLMEIKKLKYRDITASINLLVPKPHTPMQFAKLQLPEYTEHVFSILRKYRKYAKIDVNDGKKSFIEGLLSRGDRKLFEVIKIKYKKSYYDEWTEFFSFEDWMESFKEAKINYNEYIGPFTLKDEFAWEHIDSGVTKQFLWKEYNKYLNGDITKDCRFGDCSFCGVCQILKVENNLKV</sequence>
<dbReference type="NCBIfam" id="TIGR03960">
    <property type="entry name" value="rSAM_fuse_unch"/>
    <property type="match status" value="1"/>
</dbReference>
<dbReference type="Pfam" id="PF19864">
    <property type="entry name" value="Radical_SAM_N2"/>
    <property type="match status" value="1"/>
</dbReference>
<dbReference type="InterPro" id="IPR006638">
    <property type="entry name" value="Elp3/MiaA/NifB-like_rSAM"/>
</dbReference>
<dbReference type="AlphaFoldDB" id="A0A841GT40"/>
<keyword evidence="3" id="KW-1185">Reference proteome</keyword>
<dbReference type="PANTHER" id="PTHR42731:SF1">
    <property type="entry name" value="RADICAL SAM DOMAIN PROTEIN"/>
    <property type="match status" value="1"/>
</dbReference>
<feature type="domain" description="Radical SAM core" evidence="1">
    <location>
        <begin position="244"/>
        <end position="471"/>
    </location>
</feature>
<dbReference type="InterPro" id="IPR058240">
    <property type="entry name" value="rSAM_sf"/>
</dbReference>